<reference evidence="15" key="1">
    <citation type="submission" date="2009-08" db="EMBL/GenBank/DDBJ databases">
        <title>Annotation of Salpingoeca rosetta.</title>
        <authorList>
            <consortium name="The Broad Institute Genome Sequencing Platform"/>
            <person name="Russ C."/>
            <person name="Cuomo C."/>
            <person name="Burger G."/>
            <person name="Gray M.W."/>
            <person name="Holland P.W.H."/>
            <person name="King N."/>
            <person name="Lang F.B.F."/>
            <person name="Roger A.J."/>
            <person name="Ruiz-Trillo I."/>
            <person name="Young S.K."/>
            <person name="Zeng Q."/>
            <person name="Gargeya S."/>
            <person name="Alvarado L."/>
            <person name="Berlin A."/>
            <person name="Chapman S.B."/>
            <person name="Chen Z."/>
            <person name="Freedman E."/>
            <person name="Gellesch M."/>
            <person name="Goldberg J."/>
            <person name="Griggs A."/>
            <person name="Gujja S."/>
            <person name="Heilman E."/>
            <person name="Heiman D."/>
            <person name="Howarth C."/>
            <person name="Mehta T."/>
            <person name="Neiman D."/>
            <person name="Pearson M."/>
            <person name="Roberts A."/>
            <person name="Saif S."/>
            <person name="Shea T."/>
            <person name="Shenoy N."/>
            <person name="Sisk P."/>
            <person name="Stolte C."/>
            <person name="Sykes S."/>
            <person name="White J."/>
            <person name="Yandava C."/>
            <person name="Haas B."/>
            <person name="Nusbaum C."/>
            <person name="Birren B."/>
        </authorList>
    </citation>
    <scope>NUCLEOTIDE SEQUENCE [LARGE SCALE GENOMIC DNA]</scope>
    <source>
        <strain evidence="15">ATCC 50818</strain>
    </source>
</reference>
<evidence type="ECO:0000259" key="14">
    <source>
        <dbReference type="Pfam" id="PF25398"/>
    </source>
</evidence>
<dbReference type="PANTHER" id="PTHR14043">
    <property type="entry name" value="CCAAT DISPLACEMENT PROTEIN-RELATED"/>
    <property type="match status" value="1"/>
</dbReference>
<feature type="transmembrane region" description="Helical" evidence="12">
    <location>
        <begin position="657"/>
        <end position="675"/>
    </location>
</feature>
<dbReference type="KEGG" id="sre:PTSG_00349"/>
<evidence type="ECO:0000256" key="3">
    <source>
        <dbReference type="ARBA" id="ARBA00018691"/>
    </source>
</evidence>
<evidence type="ECO:0000256" key="11">
    <source>
        <dbReference type="SAM" id="MobiDB-lite"/>
    </source>
</evidence>
<evidence type="ECO:0000256" key="8">
    <source>
        <dbReference type="ARBA" id="ARBA00023054"/>
    </source>
</evidence>
<evidence type="ECO:0000256" key="10">
    <source>
        <dbReference type="SAM" id="Coils"/>
    </source>
</evidence>
<comment type="subcellular location">
    <subcellularLocation>
        <location evidence="1">Golgi apparatus membrane</location>
        <topology evidence="1">Single-pass type IV membrane protein</topology>
    </subcellularLocation>
</comment>
<dbReference type="Pfam" id="PF25398">
    <property type="entry name" value="CUX1_N"/>
    <property type="match status" value="1"/>
</dbReference>
<feature type="compositionally biased region" description="Low complexity" evidence="11">
    <location>
        <begin position="582"/>
        <end position="602"/>
    </location>
</feature>
<keyword evidence="9 12" id="KW-0472">Membrane</keyword>
<evidence type="ECO:0000256" key="6">
    <source>
        <dbReference type="ARBA" id="ARBA00022989"/>
    </source>
</evidence>
<keyword evidence="5 12" id="KW-0812">Transmembrane</keyword>
<protein>
    <recommendedName>
        <fullName evidence="3">Protein CASP</fullName>
    </recommendedName>
</protein>
<dbReference type="InterPro" id="IPR012955">
    <property type="entry name" value="CASP_C"/>
</dbReference>
<feature type="coiled-coil region" evidence="10">
    <location>
        <begin position="389"/>
        <end position="423"/>
    </location>
</feature>
<feature type="compositionally biased region" description="Polar residues" evidence="11">
    <location>
        <begin position="449"/>
        <end position="470"/>
    </location>
</feature>
<evidence type="ECO:0000256" key="2">
    <source>
        <dbReference type="ARBA" id="ARBA00006415"/>
    </source>
</evidence>
<dbReference type="InterPro" id="IPR057476">
    <property type="entry name" value="Cux_N"/>
</dbReference>
<dbReference type="AlphaFoldDB" id="F2TW84"/>
<name>F2TW84_SALR5</name>
<dbReference type="RefSeq" id="XP_004998900.1">
    <property type="nucleotide sequence ID" value="XM_004998843.1"/>
</dbReference>
<dbReference type="OrthoDB" id="10257567at2759"/>
<feature type="region of interest" description="Disordered" evidence="11">
    <location>
        <begin position="448"/>
        <end position="501"/>
    </location>
</feature>
<feature type="domain" description="CASP C-terminal" evidence="13">
    <location>
        <begin position="420"/>
        <end position="679"/>
    </location>
</feature>
<feature type="coiled-coil region" evidence="10">
    <location>
        <begin position="216"/>
        <end position="355"/>
    </location>
</feature>
<evidence type="ECO:0000313" key="16">
    <source>
        <dbReference type="Proteomes" id="UP000007799"/>
    </source>
</evidence>
<dbReference type="InParanoid" id="F2TW84"/>
<comment type="similarity">
    <text evidence="2">Belongs to the CASP family.</text>
</comment>
<keyword evidence="4" id="KW-0813">Transport</keyword>
<keyword evidence="8 10" id="KW-0175">Coiled coil</keyword>
<keyword evidence="6 12" id="KW-1133">Transmembrane helix</keyword>
<feature type="coiled-coil region" evidence="10">
    <location>
        <begin position="532"/>
        <end position="566"/>
    </location>
</feature>
<proteinExistence type="inferred from homology"/>
<dbReference type="GeneID" id="16067638"/>
<evidence type="ECO:0000256" key="4">
    <source>
        <dbReference type="ARBA" id="ARBA00022448"/>
    </source>
</evidence>
<evidence type="ECO:0000256" key="9">
    <source>
        <dbReference type="ARBA" id="ARBA00023136"/>
    </source>
</evidence>
<dbReference type="Pfam" id="PF08172">
    <property type="entry name" value="CASP_C"/>
    <property type="match status" value="1"/>
</dbReference>
<organism evidence="16">
    <name type="scientific">Salpingoeca rosetta (strain ATCC 50818 / BSB-021)</name>
    <dbReference type="NCBI Taxonomy" id="946362"/>
    <lineage>
        <taxon>Eukaryota</taxon>
        <taxon>Choanoflagellata</taxon>
        <taxon>Craspedida</taxon>
        <taxon>Salpingoecidae</taxon>
        <taxon>Salpingoeca</taxon>
    </lineage>
</organism>
<dbReference type="EMBL" id="GL832955">
    <property type="protein sequence ID" value="EGD72330.1"/>
    <property type="molecule type" value="Genomic_DNA"/>
</dbReference>
<keyword evidence="16" id="KW-1185">Reference proteome</keyword>
<evidence type="ECO:0000259" key="13">
    <source>
        <dbReference type="Pfam" id="PF08172"/>
    </source>
</evidence>
<feature type="compositionally biased region" description="Low complexity" evidence="11">
    <location>
        <begin position="488"/>
        <end position="497"/>
    </location>
</feature>
<evidence type="ECO:0000256" key="1">
    <source>
        <dbReference type="ARBA" id="ARBA00004409"/>
    </source>
</evidence>
<feature type="region of interest" description="Disordered" evidence="11">
    <location>
        <begin position="582"/>
        <end position="605"/>
    </location>
</feature>
<evidence type="ECO:0000256" key="12">
    <source>
        <dbReference type="SAM" id="Phobius"/>
    </source>
</evidence>
<dbReference type="Proteomes" id="UP000007799">
    <property type="component" value="Unassembled WGS sequence"/>
</dbReference>
<dbReference type="OMA" id="WQQEGFN"/>
<dbReference type="eggNOG" id="KOG0963">
    <property type="taxonomic scope" value="Eukaryota"/>
</dbReference>
<gene>
    <name evidence="15" type="ORF">PTSG_00349</name>
</gene>
<evidence type="ECO:0000256" key="7">
    <source>
        <dbReference type="ARBA" id="ARBA00023034"/>
    </source>
</evidence>
<evidence type="ECO:0000256" key="5">
    <source>
        <dbReference type="ARBA" id="ARBA00022692"/>
    </source>
</evidence>
<dbReference type="GO" id="GO:0000139">
    <property type="term" value="C:Golgi membrane"/>
    <property type="evidence" value="ECO:0007669"/>
    <property type="project" value="UniProtKB-SubCell"/>
</dbReference>
<feature type="domain" description="Cux N-terminal" evidence="14">
    <location>
        <begin position="4"/>
        <end position="109"/>
    </location>
</feature>
<feature type="coiled-coil region" evidence="10">
    <location>
        <begin position="109"/>
        <end position="174"/>
    </location>
</feature>
<sequence>MATTIEDALQQWSKVELENLKKDLDDDALAMEQRRKERDECRSRLKSQTQAFRKTLNEEMRTAFKPLLSLYQTEVQGLVKMCKQSEKSFLSIYERLVAVPDPTPFLTRVKALSDEVKQLKMKNTDLELQVENKDKTLQDYRSRLSGSKDQDTTIQRLQEELAELERDVDARVEVKLKEHVRRMEQDNAAKQQHYEAERATLLQRVLEAEATAQTSASNAKESVTQALDARNQYEDEIDALNRAADMAHNQLEAANARVEELESELAHCREQLQDALTAERDAAATAANTSMHDAINADLESELQLKDREIARLLSNHHSLQTQITSLTADYEARLSNADSELTSARQEAARLRSALDGAKDYDDIKNELAILRRIEFGETSDATSQPLEVLLKRKNAQLESENTRLRNEYDSLKTAFDAFKEEHVEVSATIKEQGELISRLEDHLATVDPNTSATNSHSNRTSQQHTPSLASRHVGDGGDGMSEIELSSPSSASSSSLRPVRTPAALVTPTDVNNANAGNSGVLLGIVTSQRDRFRQRIVELESEVGRERQQRQSMQNQVDQIRADNIKLYEKIRYLQSYNNNTGTGSSSSSSRHTSTTRGNDPLLNKYASEYEDKISPFHEFSSKERQRRIMNLNAGDRLTLTLGKAVMGSKNARLIFLGYAIIVHLLIFVVLYKYSHAGVTRQNLAETCHQFFAAHHLSQETAVDHAHGIHFDSEQLHDSGGGGVD</sequence>
<dbReference type="GO" id="GO:0006891">
    <property type="term" value="P:intra-Golgi vesicle-mediated transport"/>
    <property type="evidence" value="ECO:0007669"/>
    <property type="project" value="InterPro"/>
</dbReference>
<keyword evidence="7" id="KW-0333">Golgi apparatus</keyword>
<dbReference type="STRING" id="946362.F2TW84"/>
<accession>F2TW84</accession>
<evidence type="ECO:0000313" key="15">
    <source>
        <dbReference type="EMBL" id="EGD72330.1"/>
    </source>
</evidence>
<dbReference type="PANTHER" id="PTHR14043:SF2">
    <property type="entry name" value="HOMEOBOX PROTEIN CUT"/>
    <property type="match status" value="1"/>
</dbReference>